<organism evidence="1 2">
    <name type="scientific">Geobacter argillaceus</name>
    <dbReference type="NCBI Taxonomy" id="345631"/>
    <lineage>
        <taxon>Bacteria</taxon>
        <taxon>Pseudomonadati</taxon>
        <taxon>Thermodesulfobacteriota</taxon>
        <taxon>Desulfuromonadia</taxon>
        <taxon>Geobacterales</taxon>
        <taxon>Geobacteraceae</taxon>
        <taxon>Geobacter</taxon>
    </lineage>
</organism>
<dbReference type="Proteomes" id="UP000319449">
    <property type="component" value="Unassembled WGS sequence"/>
</dbReference>
<keyword evidence="2" id="KW-1185">Reference proteome</keyword>
<dbReference type="RefSeq" id="WP_170241832.1">
    <property type="nucleotide sequence ID" value="NZ_VLLN01000003.1"/>
</dbReference>
<name>A0A562WRJ8_9BACT</name>
<evidence type="ECO:0000313" key="2">
    <source>
        <dbReference type="Proteomes" id="UP000319449"/>
    </source>
</evidence>
<dbReference type="EMBL" id="VLLN01000003">
    <property type="protein sequence ID" value="TWJ32785.1"/>
    <property type="molecule type" value="Genomic_DNA"/>
</dbReference>
<protein>
    <submittedName>
        <fullName evidence="1">Type IV pilus assembly protein PilV</fullName>
    </submittedName>
</protein>
<gene>
    <name evidence="1" type="ORF">JN12_00762</name>
</gene>
<accession>A0A562WRJ8</accession>
<sequence>MVAIVIMMVGMLGLLEAVNVAMEFNLKNQLRDEAVYMGERYMNELKGQGFDAIAATYATISTASKVRGAGKRIYVDRSSQVLSTDSVGPTSKQLIVVIRWNYKGMQYQNRVMAPISIAR</sequence>
<proteinExistence type="predicted"/>
<dbReference type="AlphaFoldDB" id="A0A562WRJ8"/>
<reference evidence="1 2" key="1">
    <citation type="submission" date="2019-07" db="EMBL/GenBank/DDBJ databases">
        <title>Genomic Encyclopedia of Archaeal and Bacterial Type Strains, Phase II (KMG-II): from individual species to whole genera.</title>
        <authorList>
            <person name="Goeker M."/>
        </authorList>
    </citation>
    <scope>NUCLEOTIDE SEQUENCE [LARGE SCALE GENOMIC DNA]</scope>
    <source>
        <strain evidence="1 2">ATCC BAA-1139</strain>
    </source>
</reference>
<evidence type="ECO:0000313" key="1">
    <source>
        <dbReference type="EMBL" id="TWJ32785.1"/>
    </source>
</evidence>
<comment type="caution">
    <text evidence="1">The sequence shown here is derived from an EMBL/GenBank/DDBJ whole genome shotgun (WGS) entry which is preliminary data.</text>
</comment>